<dbReference type="STRING" id="479433.Caci_4556"/>
<feature type="transmembrane region" description="Helical" evidence="7">
    <location>
        <begin position="36"/>
        <end position="60"/>
    </location>
</feature>
<evidence type="ECO:0000256" key="4">
    <source>
        <dbReference type="ARBA" id="ARBA00022692"/>
    </source>
</evidence>
<comment type="similarity">
    <text evidence="7">Belongs to the binding-protein-dependent transport system permease family.</text>
</comment>
<keyword evidence="11" id="KW-1185">Reference proteome</keyword>
<feature type="transmembrane region" description="Helical" evidence="7">
    <location>
        <begin position="114"/>
        <end position="139"/>
    </location>
</feature>
<keyword evidence="6 7" id="KW-0472">Membrane</keyword>
<comment type="subcellular location">
    <subcellularLocation>
        <location evidence="1 7">Cell membrane</location>
        <topology evidence="1 7">Multi-pass membrane protein</topology>
    </subcellularLocation>
</comment>
<dbReference type="RefSeq" id="WP_015793147.1">
    <property type="nucleotide sequence ID" value="NC_013131.1"/>
</dbReference>
<feature type="transmembrane region" description="Helical" evidence="7">
    <location>
        <begin position="179"/>
        <end position="197"/>
    </location>
</feature>
<evidence type="ECO:0000313" key="10">
    <source>
        <dbReference type="EMBL" id="ACU73418.1"/>
    </source>
</evidence>
<evidence type="ECO:0000256" key="5">
    <source>
        <dbReference type="ARBA" id="ARBA00022989"/>
    </source>
</evidence>
<feature type="transmembrane region" description="Helical" evidence="7">
    <location>
        <begin position="228"/>
        <end position="249"/>
    </location>
</feature>
<organism evidence="10 11">
    <name type="scientific">Catenulispora acidiphila (strain DSM 44928 / JCM 14897 / NBRC 102108 / NRRL B-24433 / ID139908)</name>
    <dbReference type="NCBI Taxonomy" id="479433"/>
    <lineage>
        <taxon>Bacteria</taxon>
        <taxon>Bacillati</taxon>
        <taxon>Actinomycetota</taxon>
        <taxon>Actinomycetes</taxon>
        <taxon>Catenulisporales</taxon>
        <taxon>Catenulisporaceae</taxon>
        <taxon>Catenulispora</taxon>
    </lineage>
</organism>
<dbReference type="FunCoup" id="C7PXV8">
    <property type="interactions" value="93"/>
</dbReference>
<dbReference type="Gene3D" id="1.10.3720.10">
    <property type="entry name" value="MetI-like"/>
    <property type="match status" value="1"/>
</dbReference>
<sequence length="320" mass="33058">MTILTEAAAGSGPSSPPLPVPRSRGALWRRLRKDKAAATGMAIIAVMVLVALFAPLLTALEGQNTTSLHPELVDSASGGTPLGSLGGISASHWFGVEPQTGRDLFARLVYGARISLGVALGATVLQVLIGVSVGIAAGLGGRATDAVLSRLTDLTLAFPSVLFAIGLMAIVPGSVPRPLILAVVIAVLGWGSTARLARGQALSLRTRDYVAAAKLSGAPPLRVARREILPGLVTPILTYAALLVPTNMISEAGLSFLGVGVRPPTPSWGQMLSAGTTWFRPDVMYVLVPGGALFLTLLAFTLLADGVRRTLDPRNTEVAP</sequence>
<dbReference type="HOGENOM" id="CLU_028518_1_2_11"/>
<feature type="region of interest" description="Disordered" evidence="8">
    <location>
        <begin position="1"/>
        <end position="23"/>
    </location>
</feature>
<keyword evidence="5 7" id="KW-1133">Transmembrane helix</keyword>
<dbReference type="GO" id="GO:0055085">
    <property type="term" value="P:transmembrane transport"/>
    <property type="evidence" value="ECO:0007669"/>
    <property type="project" value="InterPro"/>
</dbReference>
<feature type="domain" description="ABC transmembrane type-1" evidence="9">
    <location>
        <begin position="112"/>
        <end position="304"/>
    </location>
</feature>
<evidence type="ECO:0000259" key="9">
    <source>
        <dbReference type="PROSITE" id="PS50928"/>
    </source>
</evidence>
<reference evidence="10 11" key="1">
    <citation type="journal article" date="2009" name="Stand. Genomic Sci.">
        <title>Complete genome sequence of Catenulispora acidiphila type strain (ID 139908).</title>
        <authorList>
            <person name="Copeland A."/>
            <person name="Lapidus A."/>
            <person name="Glavina Del Rio T."/>
            <person name="Nolan M."/>
            <person name="Lucas S."/>
            <person name="Chen F."/>
            <person name="Tice H."/>
            <person name="Cheng J.F."/>
            <person name="Bruce D."/>
            <person name="Goodwin L."/>
            <person name="Pitluck S."/>
            <person name="Mikhailova N."/>
            <person name="Pati A."/>
            <person name="Ivanova N."/>
            <person name="Mavromatis K."/>
            <person name="Chen A."/>
            <person name="Palaniappan K."/>
            <person name="Chain P."/>
            <person name="Land M."/>
            <person name="Hauser L."/>
            <person name="Chang Y.J."/>
            <person name="Jeffries C.D."/>
            <person name="Chertkov O."/>
            <person name="Brettin T."/>
            <person name="Detter J.C."/>
            <person name="Han C."/>
            <person name="Ali Z."/>
            <person name="Tindall B.J."/>
            <person name="Goker M."/>
            <person name="Bristow J."/>
            <person name="Eisen J.A."/>
            <person name="Markowitz V."/>
            <person name="Hugenholtz P."/>
            <person name="Kyrpides N.C."/>
            <person name="Klenk H.P."/>
        </authorList>
    </citation>
    <scope>NUCLEOTIDE SEQUENCE [LARGE SCALE GENOMIC DNA]</scope>
    <source>
        <strain evidence="11">DSM 44928 / JCM 14897 / NBRC 102108 / NRRL B-24433 / ID139908</strain>
    </source>
</reference>
<feature type="transmembrane region" description="Helical" evidence="7">
    <location>
        <begin position="283"/>
        <end position="304"/>
    </location>
</feature>
<dbReference type="InterPro" id="IPR035906">
    <property type="entry name" value="MetI-like_sf"/>
</dbReference>
<keyword evidence="4 7" id="KW-0812">Transmembrane</keyword>
<dbReference type="Pfam" id="PF00528">
    <property type="entry name" value="BPD_transp_1"/>
    <property type="match status" value="1"/>
</dbReference>
<proteinExistence type="inferred from homology"/>
<evidence type="ECO:0000256" key="2">
    <source>
        <dbReference type="ARBA" id="ARBA00022448"/>
    </source>
</evidence>
<evidence type="ECO:0000256" key="7">
    <source>
        <dbReference type="RuleBase" id="RU363032"/>
    </source>
</evidence>
<evidence type="ECO:0000256" key="6">
    <source>
        <dbReference type="ARBA" id="ARBA00023136"/>
    </source>
</evidence>
<dbReference type="Pfam" id="PF12911">
    <property type="entry name" value="OppC_N"/>
    <property type="match status" value="1"/>
</dbReference>
<evidence type="ECO:0000313" key="11">
    <source>
        <dbReference type="Proteomes" id="UP000000851"/>
    </source>
</evidence>
<keyword evidence="2 7" id="KW-0813">Transport</keyword>
<dbReference type="OrthoDB" id="9812701at2"/>
<dbReference type="InterPro" id="IPR025966">
    <property type="entry name" value="OppC_N"/>
</dbReference>
<dbReference type="InterPro" id="IPR000515">
    <property type="entry name" value="MetI-like"/>
</dbReference>
<keyword evidence="3" id="KW-1003">Cell membrane</keyword>
<protein>
    <submittedName>
        <fullName evidence="10">Binding-protein-dependent transport systems inner membrane component</fullName>
    </submittedName>
</protein>
<gene>
    <name evidence="10" type="ordered locus">Caci_4556</name>
</gene>
<dbReference type="Proteomes" id="UP000000851">
    <property type="component" value="Chromosome"/>
</dbReference>
<dbReference type="eggNOG" id="COG1173">
    <property type="taxonomic scope" value="Bacteria"/>
</dbReference>
<dbReference type="EMBL" id="CP001700">
    <property type="protein sequence ID" value="ACU73418.1"/>
    <property type="molecule type" value="Genomic_DNA"/>
</dbReference>
<evidence type="ECO:0000256" key="1">
    <source>
        <dbReference type="ARBA" id="ARBA00004651"/>
    </source>
</evidence>
<dbReference type="InterPro" id="IPR050366">
    <property type="entry name" value="BP-dependent_transpt_permease"/>
</dbReference>
<evidence type="ECO:0000256" key="3">
    <source>
        <dbReference type="ARBA" id="ARBA00022475"/>
    </source>
</evidence>
<evidence type="ECO:0000256" key="8">
    <source>
        <dbReference type="SAM" id="MobiDB-lite"/>
    </source>
</evidence>
<name>C7PXV8_CATAD</name>
<dbReference type="PANTHER" id="PTHR43386">
    <property type="entry name" value="OLIGOPEPTIDE TRANSPORT SYSTEM PERMEASE PROTEIN APPC"/>
    <property type="match status" value="1"/>
</dbReference>
<dbReference type="PANTHER" id="PTHR43386:SF1">
    <property type="entry name" value="D,D-DIPEPTIDE TRANSPORT SYSTEM PERMEASE PROTEIN DDPC-RELATED"/>
    <property type="match status" value="1"/>
</dbReference>
<dbReference type="PROSITE" id="PS50928">
    <property type="entry name" value="ABC_TM1"/>
    <property type="match status" value="1"/>
</dbReference>
<dbReference type="SUPFAM" id="SSF161098">
    <property type="entry name" value="MetI-like"/>
    <property type="match status" value="1"/>
</dbReference>
<feature type="transmembrane region" description="Helical" evidence="7">
    <location>
        <begin position="151"/>
        <end position="173"/>
    </location>
</feature>
<accession>C7PXV8</accession>
<dbReference type="CDD" id="cd06261">
    <property type="entry name" value="TM_PBP2"/>
    <property type="match status" value="1"/>
</dbReference>
<dbReference type="InParanoid" id="C7PXV8"/>
<dbReference type="GO" id="GO:0005886">
    <property type="term" value="C:plasma membrane"/>
    <property type="evidence" value="ECO:0007669"/>
    <property type="project" value="UniProtKB-SubCell"/>
</dbReference>
<dbReference type="KEGG" id="cai:Caci_4556"/>
<dbReference type="AlphaFoldDB" id="C7PXV8"/>